<reference evidence="2 3" key="1">
    <citation type="submission" date="2017-08" db="EMBL/GenBank/DDBJ databases">
        <authorList>
            <person name="de Groot N.N."/>
        </authorList>
    </citation>
    <scope>NUCLEOTIDE SEQUENCE [LARGE SCALE GENOMIC DNA]</scope>
    <source>
        <strain evidence="2 3">USBA 352</strain>
    </source>
</reference>
<dbReference type="RefSeq" id="WP_097175512.1">
    <property type="nucleotide sequence ID" value="NZ_OBML01000008.1"/>
</dbReference>
<sequence>MTDYAAHIAEVAKRLLGEPNKALSKDRELRFGSRGSLSVKVGGPHAGTWHDHESDNGGGVLDLVVRERGGDRKAAADWLAKEMGIGTDEPRGRSREVAAYPYHDEAGALLFEVVRFEPKDFRQRRPDGRGGYVWNLKGVSPVLYRVPELLEALANERTVFIVEGEKDADHLWRINLPATCNPGGAGKWRADYAEIFKGADVVIIPDNDEPGRQHAETVARSLDGVAARVRVLDLVNLPRKGDVSDWLDSGASADDLFRLVETAQDWRRQAATHLPLVWFGEEDNGPSLSWLVKGLLVDGGLSTLYGPPGTSKTFLAVDMALHIAHGREWFGLKTRRTGVVYVSGEGGPGMRRRMKAWRQERDGDPTAPFAMVPQSVNLFDDDSGADLLISDILECRARSGGEIGLVVLDTLSRMIGSGDEDRARDMNVIVQRAEKIQRETGAHVLLVHHTGKDKDRGMRGSNALLGAVDAALEVARFETGLCELKVAKVKDGGDLISFKYELSQAVLGEDADGDEITSCVIAPADARQGSEGSSGYKLGDKEEMARRCLADLLADPTVTGVTGRDTGKCHGVTGGFPPHVTASVTVDAWRDATRDRLGEDPGDKWRKQWERMKNKLLRLNVVGIQGGLAWLA</sequence>
<proteinExistence type="predicted"/>
<gene>
    <name evidence="2" type="ORF">SAMN05421512_10897</name>
</gene>
<evidence type="ECO:0000313" key="3">
    <source>
        <dbReference type="Proteomes" id="UP000219331"/>
    </source>
</evidence>
<dbReference type="InterPro" id="IPR027417">
    <property type="entry name" value="P-loop_NTPase"/>
</dbReference>
<feature type="domain" description="AAA+ ATPase" evidence="1">
    <location>
        <begin position="298"/>
        <end position="478"/>
    </location>
</feature>
<dbReference type="InterPro" id="IPR003593">
    <property type="entry name" value="AAA+_ATPase"/>
</dbReference>
<evidence type="ECO:0000259" key="1">
    <source>
        <dbReference type="SMART" id="SM00382"/>
    </source>
</evidence>
<protein>
    <submittedName>
        <fullName evidence="2">AAA domain-containing protein</fullName>
    </submittedName>
</protein>
<dbReference type="SUPFAM" id="SSF52540">
    <property type="entry name" value="P-loop containing nucleoside triphosphate hydrolases"/>
    <property type="match status" value="1"/>
</dbReference>
<dbReference type="Proteomes" id="UP000219331">
    <property type="component" value="Unassembled WGS sequence"/>
</dbReference>
<dbReference type="EMBL" id="OBML01000008">
    <property type="protein sequence ID" value="SOC15324.1"/>
    <property type="molecule type" value="Genomic_DNA"/>
</dbReference>
<organism evidence="2 3">
    <name type="scientific">Stappia indica</name>
    <dbReference type="NCBI Taxonomy" id="538381"/>
    <lineage>
        <taxon>Bacteria</taxon>
        <taxon>Pseudomonadati</taxon>
        <taxon>Pseudomonadota</taxon>
        <taxon>Alphaproteobacteria</taxon>
        <taxon>Hyphomicrobiales</taxon>
        <taxon>Stappiaceae</taxon>
        <taxon>Stappia</taxon>
    </lineage>
</organism>
<keyword evidence="3" id="KW-1185">Reference proteome</keyword>
<accession>A0A285T754</accession>
<dbReference type="Pfam" id="PF13481">
    <property type="entry name" value="AAA_25"/>
    <property type="match status" value="1"/>
</dbReference>
<dbReference type="CDD" id="cd01029">
    <property type="entry name" value="TOPRIM_primases"/>
    <property type="match status" value="1"/>
</dbReference>
<dbReference type="CDD" id="cd01125">
    <property type="entry name" value="RepA_RSF1010_like"/>
    <property type="match status" value="1"/>
</dbReference>
<name>A0A285T754_9HYPH</name>
<dbReference type="OrthoDB" id="1496333at2"/>
<dbReference type="Gene3D" id="3.40.1360.10">
    <property type="match status" value="1"/>
</dbReference>
<dbReference type="AlphaFoldDB" id="A0A285T754"/>
<dbReference type="InterPro" id="IPR034154">
    <property type="entry name" value="TOPRIM_DnaG/twinkle"/>
</dbReference>
<dbReference type="SMART" id="SM00382">
    <property type="entry name" value="AAA"/>
    <property type="match status" value="1"/>
</dbReference>
<dbReference type="InterPro" id="IPR038724">
    <property type="entry name" value="RepA"/>
</dbReference>
<dbReference type="SUPFAM" id="SSF56731">
    <property type="entry name" value="DNA primase core"/>
    <property type="match status" value="1"/>
</dbReference>
<evidence type="ECO:0000313" key="2">
    <source>
        <dbReference type="EMBL" id="SOC15324.1"/>
    </source>
</evidence>
<dbReference type="STRING" id="538381.GCA_001696535_02941"/>
<dbReference type="Gene3D" id="3.40.50.300">
    <property type="entry name" value="P-loop containing nucleotide triphosphate hydrolases"/>
    <property type="match status" value="1"/>
</dbReference>